<dbReference type="InterPro" id="IPR003730">
    <property type="entry name" value="Cu_polyphenol_OxRdtase"/>
</dbReference>
<sequence length="269" mass="28430">MNPNWIVPDWPAPASVRSLITTRQGGVSDDPFARLNLGDHVGDDPSAVARNRQRLDRCLPAPPCWLQQVHGTTVIDAAAAGRSAQVVVADGAFSRDPGVVCAVMTADCLPVLLCDRAGTVVAAVHAGWRGLQAGILEQTVAAMGVPSPGLLAYLGPAIGPLAFEVGDEVRTAFVDANQEAAAAFKPVPMPAGDRAGDNRRAKNGRRATAPLGGWLADIYLLARQRLCRLGVEAIHGGGYCTVEQEARFFSYRRDGVTGRMASLIWLSAE</sequence>
<evidence type="ECO:0000256" key="9">
    <source>
        <dbReference type="ARBA" id="ARBA00049893"/>
    </source>
</evidence>
<evidence type="ECO:0000256" key="1">
    <source>
        <dbReference type="ARBA" id="ARBA00000553"/>
    </source>
</evidence>
<comment type="catalytic activity">
    <reaction evidence="1">
        <text>inosine + phosphate = alpha-D-ribose 1-phosphate + hypoxanthine</text>
        <dbReference type="Rhea" id="RHEA:27646"/>
        <dbReference type="ChEBI" id="CHEBI:17368"/>
        <dbReference type="ChEBI" id="CHEBI:17596"/>
        <dbReference type="ChEBI" id="CHEBI:43474"/>
        <dbReference type="ChEBI" id="CHEBI:57720"/>
        <dbReference type="EC" id="2.4.2.1"/>
    </reaction>
    <physiologicalReaction direction="left-to-right" evidence="1">
        <dbReference type="Rhea" id="RHEA:27647"/>
    </physiologicalReaction>
</comment>
<dbReference type="Proteomes" id="UP000697998">
    <property type="component" value="Unassembled WGS sequence"/>
</dbReference>
<keyword evidence="5" id="KW-0378">Hydrolase</keyword>
<dbReference type="GO" id="GO:0005507">
    <property type="term" value="F:copper ion binding"/>
    <property type="evidence" value="ECO:0007669"/>
    <property type="project" value="TreeGrafter"/>
</dbReference>
<evidence type="ECO:0000256" key="10">
    <source>
        <dbReference type="RuleBase" id="RU361274"/>
    </source>
</evidence>
<evidence type="ECO:0000256" key="6">
    <source>
        <dbReference type="ARBA" id="ARBA00022833"/>
    </source>
</evidence>
<dbReference type="NCBIfam" id="TIGR00726">
    <property type="entry name" value="peptidoglycan editing factor PgeF"/>
    <property type="match status" value="1"/>
</dbReference>
<protein>
    <recommendedName>
        <fullName evidence="10">Purine nucleoside phosphorylase</fullName>
    </recommendedName>
</protein>
<reference evidence="11 12" key="1">
    <citation type="submission" date="2020-10" db="EMBL/GenBank/DDBJ databases">
        <title>Connecting structure to function with the recovery of over 1000 high-quality activated sludge metagenome-assembled genomes encoding full-length rRNA genes using long-read sequencing.</title>
        <authorList>
            <person name="Singleton C.M."/>
            <person name="Petriglieri F."/>
            <person name="Kristensen J.M."/>
            <person name="Kirkegaard R.H."/>
            <person name="Michaelsen T.Y."/>
            <person name="Andersen M.H."/>
            <person name="Karst S.M."/>
            <person name="Dueholm M.S."/>
            <person name="Nielsen P.H."/>
            <person name="Albertsen M."/>
        </authorList>
    </citation>
    <scope>NUCLEOTIDE SEQUENCE [LARGE SCALE GENOMIC DNA]</scope>
    <source>
        <strain evidence="11">EsbW_18-Q3-R4-48_BATAC.285</strain>
    </source>
</reference>
<evidence type="ECO:0000256" key="8">
    <source>
        <dbReference type="ARBA" id="ARBA00048968"/>
    </source>
</evidence>
<dbReference type="CDD" id="cd16833">
    <property type="entry name" value="YfiH"/>
    <property type="match status" value="1"/>
</dbReference>
<keyword evidence="3" id="KW-0808">Transferase</keyword>
<evidence type="ECO:0000256" key="3">
    <source>
        <dbReference type="ARBA" id="ARBA00022679"/>
    </source>
</evidence>
<dbReference type="InterPro" id="IPR011324">
    <property type="entry name" value="Cytotoxic_necrot_fac-like_cat"/>
</dbReference>
<evidence type="ECO:0000256" key="5">
    <source>
        <dbReference type="ARBA" id="ARBA00022801"/>
    </source>
</evidence>
<comment type="catalytic activity">
    <reaction evidence="8">
        <text>adenosine + phosphate = alpha-D-ribose 1-phosphate + adenine</text>
        <dbReference type="Rhea" id="RHEA:27642"/>
        <dbReference type="ChEBI" id="CHEBI:16335"/>
        <dbReference type="ChEBI" id="CHEBI:16708"/>
        <dbReference type="ChEBI" id="CHEBI:43474"/>
        <dbReference type="ChEBI" id="CHEBI:57720"/>
        <dbReference type="EC" id="2.4.2.1"/>
    </reaction>
    <physiologicalReaction direction="left-to-right" evidence="8">
        <dbReference type="Rhea" id="RHEA:27643"/>
    </physiologicalReaction>
</comment>
<proteinExistence type="inferred from homology"/>
<evidence type="ECO:0000256" key="4">
    <source>
        <dbReference type="ARBA" id="ARBA00022723"/>
    </source>
</evidence>
<comment type="catalytic activity">
    <reaction evidence="9">
        <text>S-methyl-5'-thioadenosine + phosphate = 5-(methylsulfanyl)-alpha-D-ribose 1-phosphate + adenine</text>
        <dbReference type="Rhea" id="RHEA:11852"/>
        <dbReference type="ChEBI" id="CHEBI:16708"/>
        <dbReference type="ChEBI" id="CHEBI:17509"/>
        <dbReference type="ChEBI" id="CHEBI:43474"/>
        <dbReference type="ChEBI" id="CHEBI:58533"/>
        <dbReference type="EC" id="2.4.2.28"/>
    </reaction>
    <physiologicalReaction direction="left-to-right" evidence="9">
        <dbReference type="Rhea" id="RHEA:11853"/>
    </physiologicalReaction>
</comment>
<dbReference type="PANTHER" id="PTHR30616">
    <property type="entry name" value="UNCHARACTERIZED PROTEIN YFIH"/>
    <property type="match status" value="1"/>
</dbReference>
<dbReference type="GO" id="GO:0016787">
    <property type="term" value="F:hydrolase activity"/>
    <property type="evidence" value="ECO:0007669"/>
    <property type="project" value="UniProtKB-KW"/>
</dbReference>
<dbReference type="AlphaFoldDB" id="A0A935PVL9"/>
<name>A0A935PVL9_9PROT</name>
<comment type="similarity">
    <text evidence="2 10">Belongs to the purine nucleoside phosphorylase YfiH/LACC1 family.</text>
</comment>
<keyword evidence="4" id="KW-0479">Metal-binding</keyword>
<gene>
    <name evidence="11" type="primary">pgeF</name>
    <name evidence="11" type="ORF">IPJ27_01495</name>
</gene>
<dbReference type="GO" id="GO:0017061">
    <property type="term" value="F:S-methyl-5-thioadenosine phosphorylase activity"/>
    <property type="evidence" value="ECO:0007669"/>
    <property type="project" value="UniProtKB-EC"/>
</dbReference>
<comment type="catalytic activity">
    <reaction evidence="7">
        <text>adenosine + H2O + H(+) = inosine + NH4(+)</text>
        <dbReference type="Rhea" id="RHEA:24408"/>
        <dbReference type="ChEBI" id="CHEBI:15377"/>
        <dbReference type="ChEBI" id="CHEBI:15378"/>
        <dbReference type="ChEBI" id="CHEBI:16335"/>
        <dbReference type="ChEBI" id="CHEBI:17596"/>
        <dbReference type="ChEBI" id="CHEBI:28938"/>
        <dbReference type="EC" id="3.5.4.4"/>
    </reaction>
    <physiologicalReaction direction="left-to-right" evidence="7">
        <dbReference type="Rhea" id="RHEA:24409"/>
    </physiologicalReaction>
</comment>
<dbReference type="Gene3D" id="3.60.140.10">
    <property type="entry name" value="CNF1/YfiH-like putative cysteine hydrolases"/>
    <property type="match status" value="1"/>
</dbReference>
<accession>A0A935PVL9</accession>
<evidence type="ECO:0000313" key="11">
    <source>
        <dbReference type="EMBL" id="MBK7673527.1"/>
    </source>
</evidence>
<dbReference type="EMBL" id="JADJMH010000001">
    <property type="protein sequence ID" value="MBK7673527.1"/>
    <property type="molecule type" value="Genomic_DNA"/>
</dbReference>
<evidence type="ECO:0000256" key="2">
    <source>
        <dbReference type="ARBA" id="ARBA00007353"/>
    </source>
</evidence>
<dbReference type="Pfam" id="PF02578">
    <property type="entry name" value="Cu-oxidase_4"/>
    <property type="match status" value="1"/>
</dbReference>
<keyword evidence="6" id="KW-0862">Zinc</keyword>
<evidence type="ECO:0000256" key="7">
    <source>
        <dbReference type="ARBA" id="ARBA00047989"/>
    </source>
</evidence>
<dbReference type="PANTHER" id="PTHR30616:SF2">
    <property type="entry name" value="PURINE NUCLEOSIDE PHOSPHORYLASE LACC1"/>
    <property type="match status" value="1"/>
</dbReference>
<dbReference type="SUPFAM" id="SSF64438">
    <property type="entry name" value="CNF1/YfiH-like putative cysteine hydrolases"/>
    <property type="match status" value="1"/>
</dbReference>
<dbReference type="InterPro" id="IPR038371">
    <property type="entry name" value="Cu_polyphenol_OxRdtase_sf"/>
</dbReference>
<organism evidence="11 12">
    <name type="scientific">Candidatus Accumulibacter proximus</name>
    <dbReference type="NCBI Taxonomy" id="2954385"/>
    <lineage>
        <taxon>Bacteria</taxon>
        <taxon>Pseudomonadati</taxon>
        <taxon>Pseudomonadota</taxon>
        <taxon>Betaproteobacteria</taxon>
        <taxon>Candidatus Accumulibacter</taxon>
    </lineage>
</organism>
<evidence type="ECO:0000313" key="12">
    <source>
        <dbReference type="Proteomes" id="UP000697998"/>
    </source>
</evidence>
<comment type="caution">
    <text evidence="11">The sequence shown here is derived from an EMBL/GenBank/DDBJ whole genome shotgun (WGS) entry which is preliminary data.</text>
</comment>